<name>F8IEY2_ALIAT</name>
<feature type="domain" description="PaaD zinc beta ribbon" evidence="2">
    <location>
        <begin position="111"/>
        <end position="155"/>
    </location>
</feature>
<dbReference type="InterPro" id="IPR011883">
    <property type="entry name" value="PaaD-like"/>
</dbReference>
<dbReference type="InterPro" id="IPR002744">
    <property type="entry name" value="MIP18-like"/>
</dbReference>
<dbReference type="EMBL" id="CP002902">
    <property type="protein sequence ID" value="AEJ42765.1"/>
    <property type="molecule type" value="Genomic_DNA"/>
</dbReference>
<dbReference type="Pfam" id="PF23451">
    <property type="entry name" value="Zn_ribbon_PaaD"/>
    <property type="match status" value="1"/>
</dbReference>
<dbReference type="KEGG" id="aad:TC41_0808"/>
<gene>
    <name evidence="3" type="primary">paaD</name>
    <name evidence="3" type="ordered locus">TC41_0808</name>
</gene>
<dbReference type="InterPro" id="IPR056572">
    <property type="entry name" value="Zn_ribbon_PaaD"/>
</dbReference>
<dbReference type="PATRIC" id="fig|1048834.4.peg.765"/>
<dbReference type="RefSeq" id="WP_014463666.1">
    <property type="nucleotide sequence ID" value="NC_017167.1"/>
</dbReference>
<reference evidence="4" key="2">
    <citation type="submission" date="2011-06" db="EMBL/GenBank/DDBJ databases">
        <title>The complete genome sequence of Alicyclobacillus acidocaldarius sp. Tc-4-1.</title>
        <authorList>
            <person name="Chen Y."/>
            <person name="He Y."/>
            <person name="Dong Z."/>
            <person name="Hu S."/>
        </authorList>
    </citation>
    <scope>NUCLEOTIDE SEQUENCE [LARGE SCALE GENOMIC DNA]</scope>
    <source>
        <strain evidence="4">Tc-4-1</strain>
    </source>
</reference>
<feature type="domain" description="MIP18 family-like" evidence="1">
    <location>
        <begin position="10"/>
        <end position="72"/>
    </location>
</feature>
<dbReference type="InterPro" id="IPR052339">
    <property type="entry name" value="Fe-S_Maturation_MIP18"/>
</dbReference>
<evidence type="ECO:0000259" key="2">
    <source>
        <dbReference type="Pfam" id="PF23451"/>
    </source>
</evidence>
<dbReference type="PANTHER" id="PTHR42831:SF3">
    <property type="entry name" value="1,2-PHENYLACETYL-COA EPOXIDASE, SUBUNIT D-RELATED"/>
    <property type="match status" value="1"/>
</dbReference>
<dbReference type="Proteomes" id="UP000000292">
    <property type="component" value="Chromosome"/>
</dbReference>
<dbReference type="AlphaFoldDB" id="F8IEY2"/>
<dbReference type="NCBIfam" id="TIGR02159">
    <property type="entry name" value="PA_CoA_Oxy4"/>
    <property type="match status" value="1"/>
</dbReference>
<accession>F8IEY2</accession>
<evidence type="ECO:0000313" key="3">
    <source>
        <dbReference type="EMBL" id="AEJ42765.1"/>
    </source>
</evidence>
<evidence type="ECO:0000259" key="1">
    <source>
        <dbReference type="Pfam" id="PF01883"/>
    </source>
</evidence>
<proteinExistence type="predicted"/>
<dbReference type="Pfam" id="PF01883">
    <property type="entry name" value="FeS_assembly_P"/>
    <property type="match status" value="1"/>
</dbReference>
<dbReference type="PANTHER" id="PTHR42831">
    <property type="entry name" value="FE-S PROTEIN MATURATION AUXILIARY FACTOR YITW"/>
    <property type="match status" value="1"/>
</dbReference>
<reference evidence="3 4" key="1">
    <citation type="journal article" date="2011" name="J. Bacteriol.">
        <title>Complete Genome Sequence of Alicyclobacillus acidocaldarius Strain Tc-4-1.</title>
        <authorList>
            <person name="Chen Y."/>
            <person name="He Y."/>
            <person name="Zhang B."/>
            <person name="Yang J."/>
            <person name="Li W."/>
            <person name="Dong Z."/>
            <person name="Hu S."/>
        </authorList>
    </citation>
    <scope>NUCLEOTIDE SEQUENCE [LARGE SCALE GENOMIC DNA]</scope>
    <source>
        <strain evidence="3 4">Tc-4-1</strain>
    </source>
</reference>
<organism evidence="3 4">
    <name type="scientific">Alicyclobacillus acidocaldarius (strain Tc-4-1)</name>
    <name type="common">Bacillus acidocaldarius</name>
    <dbReference type="NCBI Taxonomy" id="1048834"/>
    <lineage>
        <taxon>Bacteria</taxon>
        <taxon>Bacillati</taxon>
        <taxon>Bacillota</taxon>
        <taxon>Bacilli</taxon>
        <taxon>Bacillales</taxon>
        <taxon>Alicyclobacillaceae</taxon>
        <taxon>Alicyclobacillus</taxon>
    </lineage>
</organism>
<dbReference type="eggNOG" id="COG2151">
    <property type="taxonomic scope" value="Bacteria"/>
</dbReference>
<protein>
    <submittedName>
        <fullName evidence="3">Phenylacetate-CoA oxygenase, PaaJ subunit</fullName>
    </submittedName>
</protein>
<dbReference type="SUPFAM" id="SSF117916">
    <property type="entry name" value="Fe-S cluster assembly (FSCA) domain-like"/>
    <property type="match status" value="1"/>
</dbReference>
<dbReference type="HOGENOM" id="CLU_082133_0_0_9"/>
<evidence type="ECO:0000313" key="4">
    <source>
        <dbReference type="Proteomes" id="UP000000292"/>
    </source>
</evidence>
<sequence>MRVTIRSMSEEAVWQALACVPDPELPVVSVIDLGMVKSVSVDHRVARVELIPTFLGCPALGWIADKVRAALAEQGFEAEVAFALDVIWDPSRITPDGIDKLRQMGVAVPVKSDAAPVACPYCGARDTDIESLFGPTPCRAVYYCRACRQPFEAMKP</sequence>
<dbReference type="Gene3D" id="3.30.300.130">
    <property type="entry name" value="Fe-S cluster assembly (FSCA)"/>
    <property type="match status" value="1"/>
</dbReference>
<dbReference type="InterPro" id="IPR034904">
    <property type="entry name" value="FSCA_dom_sf"/>
</dbReference>
<dbReference type="STRING" id="1048834.TC41_0808"/>